<evidence type="ECO:0000259" key="8">
    <source>
        <dbReference type="PROSITE" id="PS50137"/>
    </source>
</evidence>
<dbReference type="PROSITE" id="PS50137">
    <property type="entry name" value="DS_RBD"/>
    <property type="match status" value="3"/>
</dbReference>
<dbReference type="KEGG" id="pmrn:116950849"/>
<feature type="domain" description="DRBM" evidence="8">
    <location>
        <begin position="290"/>
        <end position="358"/>
    </location>
</feature>
<keyword evidence="2" id="KW-0963">Cytoplasm</keyword>
<dbReference type="InterPro" id="IPR014720">
    <property type="entry name" value="dsRBD_dom"/>
</dbReference>
<dbReference type="RefSeq" id="XP_032824856.1">
    <property type="nucleotide sequence ID" value="XM_032968965.1"/>
</dbReference>
<feature type="domain" description="A to I editase" evidence="10">
    <location>
        <begin position="647"/>
        <end position="982"/>
    </location>
</feature>
<organism evidence="11 12">
    <name type="scientific">Petromyzon marinus</name>
    <name type="common">Sea lamprey</name>
    <dbReference type="NCBI Taxonomy" id="7757"/>
    <lineage>
        <taxon>Eukaryota</taxon>
        <taxon>Metazoa</taxon>
        <taxon>Chordata</taxon>
        <taxon>Craniata</taxon>
        <taxon>Vertebrata</taxon>
        <taxon>Cyclostomata</taxon>
        <taxon>Hyperoartia</taxon>
        <taxon>Petromyzontiformes</taxon>
        <taxon>Petromyzontidae</taxon>
        <taxon>Petromyzon</taxon>
    </lineage>
</organism>
<evidence type="ECO:0000259" key="10">
    <source>
        <dbReference type="PROSITE" id="PS50141"/>
    </source>
</evidence>
<dbReference type="InterPro" id="IPR036388">
    <property type="entry name" value="WH-like_DNA-bd_sf"/>
</dbReference>
<evidence type="ECO:0000259" key="9">
    <source>
        <dbReference type="PROSITE" id="PS50139"/>
    </source>
</evidence>
<feature type="region of interest" description="Disordered" evidence="7">
    <location>
        <begin position="147"/>
        <end position="179"/>
    </location>
</feature>
<evidence type="ECO:0000256" key="1">
    <source>
        <dbReference type="ARBA" id="ARBA00004496"/>
    </source>
</evidence>
<dbReference type="SUPFAM" id="SSF54768">
    <property type="entry name" value="dsRNA-binding domain-like"/>
    <property type="match status" value="3"/>
</dbReference>
<evidence type="ECO:0000256" key="6">
    <source>
        <dbReference type="PROSITE-ProRule" id="PRU00266"/>
    </source>
</evidence>
<dbReference type="InterPro" id="IPR002466">
    <property type="entry name" value="A_deamin"/>
</dbReference>
<gene>
    <name evidence="12" type="primary">ADAR</name>
</gene>
<protein>
    <submittedName>
        <fullName evidence="12">Double-stranded RNA-specific adenosine deaminase isoform X1</fullName>
    </submittedName>
</protein>
<dbReference type="GO" id="GO:0005730">
    <property type="term" value="C:nucleolus"/>
    <property type="evidence" value="ECO:0007669"/>
    <property type="project" value="TreeGrafter"/>
</dbReference>
<dbReference type="PANTHER" id="PTHR10910">
    <property type="entry name" value="EUKARYOTE SPECIFIC DSRNA BINDING PROTEIN"/>
    <property type="match status" value="1"/>
</dbReference>
<dbReference type="PANTHER" id="PTHR10910:SF107">
    <property type="entry name" value="DOUBLE-STRANDED RNA-SPECIFIC ADENOSINE DEAMINASE"/>
    <property type="match status" value="1"/>
</dbReference>
<feature type="domain" description="DRBM" evidence="8">
    <location>
        <begin position="387"/>
        <end position="455"/>
    </location>
</feature>
<dbReference type="FunFam" id="3.30.160.20:FF:000005">
    <property type="entry name" value="Putative double-stranded RNA-specific adenosine deaminase"/>
    <property type="match status" value="2"/>
</dbReference>
<dbReference type="Gene3D" id="1.10.10.10">
    <property type="entry name" value="Winged helix-like DNA-binding domain superfamily/Winged helix DNA-binding domain"/>
    <property type="match status" value="1"/>
</dbReference>
<sequence length="986" mass="106057">MQEHKNIPSDPLQRNIIACLRDGQKVNVTQLRIRLKLPKKEVNKALYTMENEGFLLRENGEDSMAPLWSLATTNLREHDLPTSIAIGAFSPPASSCLAPASATHARPHEPLRAYESDWKSRLNTSAIKIEHDEEAPPECRAVLLRDEPSSQEGAAGLREEESRIPPIGTMATSGGSRPAWPLPKTDEPDCSADVSSVDGAMDVVRPASDALHANYPRPAPVAAPHYNGGAREPLPLARKRPFLAAMTAAGWSASVQQPQGRTQGVGTQLVPVGPPWGALAPLSSVLTEKTPVSELMELASTKGQLCSFNLLSSSGPAHDPRFRMQAVLGDVSYSVAEASSKKQVKQMAALNALQAIQKNKGVGTQPVPAGPPWGAWAPLSSVVTEKTPVSELMELASTTGQLCNFNLLSSSGPAHDPRFRMQAVLGNVSYGAAEASSKKQAKQMAALNALQALHKDKRNLCGGAEATLRFPVSGDAACTLPTGKTAPCTFASDVAGGASVRDILLMTNKNPVSTLLELAQAKGFACDFTMVAQYGPPHDPRFVMQAKVGGCVFPPVTSNSKKQAKTDVAEAVLRSLLTDGASLGLSDPMASALNYSGERTFEDEIALLSHQAFNSMTSACQHLLTGRKILAAIVMKEGNDDRGRVVSFGTGNRCVKGEELSLSGETVNDSHAEVITRRGFMRFLYHQLLSYDPAEAQPGVLVPGEDGKLRVRADVSFHLYISTAPCGDGAIFDKTCSDGAAGDPHTHAPIFDNNKQGKLRTKVENGEGTIPVESSDIVPTWDGVQRGERLRTMSCSDKVLRWNTLGLQGALLSHFLHPIYLSSITLGYLYSHGHLARAVCCRMEKEAATFNSVAPAGFSLHHPRVGRVSVYDSARQVGKTKETSANWSLGDERPEILDGTKGKALDQTGALVVSRLSKRALSKAFTLTWHKFNHREPPGGGSYAEAKIAAGDFQMAKQRLWESLERLGYGEWIPKPQEEEQFSIKE</sequence>
<dbReference type="SMART" id="SM00552">
    <property type="entry name" value="ADEAMc"/>
    <property type="match status" value="1"/>
</dbReference>
<keyword evidence="4 6" id="KW-0694">RNA-binding</keyword>
<evidence type="ECO:0000256" key="5">
    <source>
        <dbReference type="ARBA" id="ARBA00023158"/>
    </source>
</evidence>
<dbReference type="GO" id="GO:0031047">
    <property type="term" value="P:regulatory ncRNA-mediated gene silencing"/>
    <property type="evidence" value="ECO:0007669"/>
    <property type="project" value="UniProtKB-KW"/>
</dbReference>
<evidence type="ECO:0000256" key="7">
    <source>
        <dbReference type="SAM" id="MobiDB-lite"/>
    </source>
</evidence>
<dbReference type="PROSITE" id="PS50141">
    <property type="entry name" value="A_DEAMIN_EDITASE"/>
    <property type="match status" value="1"/>
</dbReference>
<dbReference type="AlphaFoldDB" id="A0AAJ7X866"/>
<dbReference type="CTD" id="103"/>
<comment type="subcellular location">
    <subcellularLocation>
        <location evidence="1">Cytoplasm</location>
    </subcellularLocation>
</comment>
<dbReference type="SUPFAM" id="SSF46785">
    <property type="entry name" value="Winged helix' DNA-binding domain"/>
    <property type="match status" value="1"/>
</dbReference>
<dbReference type="SMART" id="SM00550">
    <property type="entry name" value="Zalpha"/>
    <property type="match status" value="1"/>
</dbReference>
<dbReference type="Proteomes" id="UP001318040">
    <property type="component" value="Chromosome 40"/>
</dbReference>
<name>A0AAJ7X866_PETMA</name>
<dbReference type="InterPro" id="IPR042371">
    <property type="entry name" value="Z_dom"/>
</dbReference>
<dbReference type="Pfam" id="PF02295">
    <property type="entry name" value="z-alpha"/>
    <property type="match status" value="1"/>
</dbReference>
<dbReference type="PROSITE" id="PS50139">
    <property type="entry name" value="Z_BINDING"/>
    <property type="match status" value="1"/>
</dbReference>
<keyword evidence="5" id="KW-0943">RNA-mediated gene silencing</keyword>
<evidence type="ECO:0000313" key="11">
    <source>
        <dbReference type="Proteomes" id="UP001318040"/>
    </source>
</evidence>
<evidence type="ECO:0000256" key="3">
    <source>
        <dbReference type="ARBA" id="ARBA00022737"/>
    </source>
</evidence>
<dbReference type="InterPro" id="IPR036390">
    <property type="entry name" value="WH_DNA-bd_sf"/>
</dbReference>
<dbReference type="Pfam" id="PF00035">
    <property type="entry name" value="dsrm"/>
    <property type="match status" value="3"/>
</dbReference>
<dbReference type="GO" id="GO:0008251">
    <property type="term" value="F:tRNA-specific adenosine deaminase activity"/>
    <property type="evidence" value="ECO:0007669"/>
    <property type="project" value="TreeGrafter"/>
</dbReference>
<accession>A0AAJ7X866</accession>
<keyword evidence="3" id="KW-0677">Repeat</keyword>
<feature type="domain" description="DRBM" evidence="8">
    <location>
        <begin position="510"/>
        <end position="578"/>
    </location>
</feature>
<dbReference type="Pfam" id="PF02137">
    <property type="entry name" value="A_deamin"/>
    <property type="match status" value="1"/>
</dbReference>
<evidence type="ECO:0000313" key="12">
    <source>
        <dbReference type="RefSeq" id="XP_032824856.1"/>
    </source>
</evidence>
<dbReference type="GO" id="GO:0006382">
    <property type="term" value="P:adenosine to inosine editing"/>
    <property type="evidence" value="ECO:0007669"/>
    <property type="project" value="TreeGrafter"/>
</dbReference>
<reference evidence="12" key="1">
    <citation type="submission" date="2025-08" db="UniProtKB">
        <authorList>
            <consortium name="RefSeq"/>
        </authorList>
    </citation>
    <scope>IDENTIFICATION</scope>
    <source>
        <tissue evidence="12">Sperm</tissue>
    </source>
</reference>
<dbReference type="GO" id="GO:0005737">
    <property type="term" value="C:cytoplasm"/>
    <property type="evidence" value="ECO:0007669"/>
    <property type="project" value="UniProtKB-SubCell"/>
</dbReference>
<proteinExistence type="predicted"/>
<dbReference type="Gene3D" id="3.30.160.20">
    <property type="match status" value="3"/>
</dbReference>
<dbReference type="SMART" id="SM00358">
    <property type="entry name" value="DSRM"/>
    <property type="match status" value="3"/>
</dbReference>
<evidence type="ECO:0000256" key="4">
    <source>
        <dbReference type="ARBA" id="ARBA00022884"/>
    </source>
</evidence>
<keyword evidence="11" id="KW-1185">Reference proteome</keyword>
<dbReference type="GO" id="GO:0006396">
    <property type="term" value="P:RNA processing"/>
    <property type="evidence" value="ECO:0007669"/>
    <property type="project" value="InterPro"/>
</dbReference>
<dbReference type="GO" id="GO:0003726">
    <property type="term" value="F:double-stranded RNA adenosine deaminase activity"/>
    <property type="evidence" value="ECO:0007669"/>
    <property type="project" value="InterPro"/>
</dbReference>
<evidence type="ECO:0000256" key="2">
    <source>
        <dbReference type="ARBA" id="ARBA00022490"/>
    </source>
</evidence>
<feature type="domain" description="Z-binding" evidence="9">
    <location>
        <begin position="5"/>
        <end position="72"/>
    </location>
</feature>
<dbReference type="GO" id="GO:0003725">
    <property type="term" value="F:double-stranded RNA binding"/>
    <property type="evidence" value="ECO:0007669"/>
    <property type="project" value="TreeGrafter"/>
</dbReference>